<feature type="transmembrane region" description="Helical" evidence="8">
    <location>
        <begin position="84"/>
        <end position="105"/>
    </location>
</feature>
<sequence length="353" mass="38931">MRFGPVWPLQTPTPTPTETATEVTTEVATDIGGLLPFEIPMWVVNIGESLVVIGLAIVVSRVLVRLLGRRVAQQFRRPSLTRTVLRGIRVSVYIFALLTILNIYGLRLTDIGLSVAIFSAVVGVVLAPILGSYISGVFLLADQPYEIGDMIELADTGQRGFVEDITLRHTKMFTLDNTFLVIPNGEIRQRDVVNYSAEDSRTRLSLDVLVTYESDIAVARTLIEAAAREVDNVISGGPDIRVGAARYPASPTVYINNFADHGVLLTLRYWVTEPYKLLAVRSKVQTNVWQRLEDADVEIAYPHSHLYFDDTSGEMNVSLNNGLDGIDGIDQTRTVTGDSPVPPYQDPDDLADE</sequence>
<dbReference type="EMBL" id="LIUF01000004">
    <property type="protein sequence ID" value="KOX92260.1"/>
    <property type="molecule type" value="Genomic_DNA"/>
</dbReference>
<keyword evidence="3" id="KW-1003">Cell membrane</keyword>
<evidence type="ECO:0000259" key="10">
    <source>
        <dbReference type="Pfam" id="PF21082"/>
    </source>
</evidence>
<evidence type="ECO:0000256" key="8">
    <source>
        <dbReference type="SAM" id="Phobius"/>
    </source>
</evidence>
<evidence type="ECO:0000256" key="6">
    <source>
        <dbReference type="ARBA" id="ARBA00023136"/>
    </source>
</evidence>
<evidence type="ECO:0000313" key="13">
    <source>
        <dbReference type="Proteomes" id="UP000037729"/>
    </source>
</evidence>
<evidence type="ECO:0000256" key="4">
    <source>
        <dbReference type="ARBA" id="ARBA00022692"/>
    </source>
</evidence>
<feature type="domain" description="Mechanosensitive ion channel MscS" evidence="9">
    <location>
        <begin position="130"/>
        <end position="196"/>
    </location>
</feature>
<comment type="similarity">
    <text evidence="2">Belongs to the MscS (TC 1.A.23) family.</text>
</comment>
<dbReference type="GO" id="GO:0005886">
    <property type="term" value="C:plasma membrane"/>
    <property type="evidence" value="ECO:0007669"/>
    <property type="project" value="UniProtKB-SubCell"/>
</dbReference>
<comment type="caution">
    <text evidence="11">The sequence shown here is derived from an EMBL/GenBank/DDBJ whole genome shotgun (WGS) entry which is preliminary data.</text>
</comment>
<keyword evidence="13" id="KW-1185">Reference proteome</keyword>
<dbReference type="AlphaFoldDB" id="A0A0N0U9B1"/>
<dbReference type="SUPFAM" id="SSF82689">
    <property type="entry name" value="Mechanosensitive channel protein MscS (YggB), C-terminal domain"/>
    <property type="match status" value="1"/>
</dbReference>
<proteinExistence type="inferred from homology"/>
<dbReference type="PATRIC" id="fig|1705562.3.peg.3151"/>
<evidence type="ECO:0000256" key="3">
    <source>
        <dbReference type="ARBA" id="ARBA00022475"/>
    </source>
</evidence>
<evidence type="ECO:0000256" key="5">
    <source>
        <dbReference type="ARBA" id="ARBA00022989"/>
    </source>
</evidence>
<dbReference type="InterPro" id="IPR006685">
    <property type="entry name" value="MscS_channel_2nd"/>
</dbReference>
<feature type="transmembrane region" description="Helical" evidence="8">
    <location>
        <begin position="111"/>
        <end position="141"/>
    </location>
</feature>
<reference evidence="12" key="2">
    <citation type="submission" date="2019-12" db="EMBL/GenBank/DDBJ databases">
        <title>The whole-genome sequencing of Haloarcula japonica strain pws8.</title>
        <authorList>
            <person name="Verma D.K."/>
            <person name="Gopal K."/>
            <person name="Prasad E.S."/>
        </authorList>
    </citation>
    <scope>NUCLEOTIDE SEQUENCE</scope>
    <source>
        <strain evidence="12">Pws8</strain>
    </source>
</reference>
<feature type="domain" description="Mechanosensitive ion channel MscS C-terminal" evidence="10">
    <location>
        <begin position="206"/>
        <end position="299"/>
    </location>
</feature>
<name>A0A0N0U9B1_9EURY</name>
<dbReference type="RefSeq" id="WP_053968470.1">
    <property type="nucleotide sequence ID" value="NZ_JAWJXX010000009.1"/>
</dbReference>
<reference evidence="11 13" key="1">
    <citation type="submission" date="2015-08" db="EMBL/GenBank/DDBJ databases">
        <title>Genomes of Isolates from Cabo Rojo, PR.</title>
        <authorList>
            <person name="Sanchez-Nieves R.L."/>
            <person name="Montalvo-Rodriguez R."/>
        </authorList>
    </citation>
    <scope>NUCLEOTIDE SEQUENCE [LARGE SCALE GENOMIC DNA]</scope>
    <source>
        <strain evidence="11 13">SL3</strain>
    </source>
</reference>
<dbReference type="Pfam" id="PF21082">
    <property type="entry name" value="MS_channel_3rd"/>
    <property type="match status" value="1"/>
</dbReference>
<keyword evidence="5 8" id="KW-1133">Transmembrane helix</keyword>
<accession>A0A0N0U9B1</accession>
<evidence type="ECO:0000256" key="2">
    <source>
        <dbReference type="ARBA" id="ARBA00008017"/>
    </source>
</evidence>
<dbReference type="Pfam" id="PF00924">
    <property type="entry name" value="MS_channel_2nd"/>
    <property type="match status" value="1"/>
</dbReference>
<dbReference type="Gene3D" id="1.10.287.1260">
    <property type="match status" value="1"/>
</dbReference>
<dbReference type="InterPro" id="IPR049278">
    <property type="entry name" value="MS_channel_C"/>
</dbReference>
<dbReference type="STRING" id="1705562.AMS69_12845"/>
<dbReference type="InterPro" id="IPR045275">
    <property type="entry name" value="MscS_archaea/bacteria_type"/>
</dbReference>
<dbReference type="InterPro" id="IPR010920">
    <property type="entry name" value="LSM_dom_sf"/>
</dbReference>
<evidence type="ECO:0000313" key="11">
    <source>
        <dbReference type="EMBL" id="KOX92260.1"/>
    </source>
</evidence>
<evidence type="ECO:0000313" key="12">
    <source>
        <dbReference type="EMBL" id="NLV07060.1"/>
    </source>
</evidence>
<comment type="subcellular location">
    <subcellularLocation>
        <location evidence="1">Cell membrane</location>
        <topology evidence="1">Multi-pass membrane protein</topology>
    </subcellularLocation>
</comment>
<gene>
    <name evidence="11" type="ORF">AMS69_12845</name>
    <name evidence="12" type="ORF">GOC83_13065</name>
</gene>
<organism evidence="11 13">
    <name type="scientific">Haloarcula rubripromontorii</name>
    <dbReference type="NCBI Taxonomy" id="1705562"/>
    <lineage>
        <taxon>Archaea</taxon>
        <taxon>Methanobacteriati</taxon>
        <taxon>Methanobacteriota</taxon>
        <taxon>Stenosarchaea group</taxon>
        <taxon>Halobacteria</taxon>
        <taxon>Halobacteriales</taxon>
        <taxon>Haloarculaceae</taxon>
        <taxon>Haloarcula</taxon>
    </lineage>
</organism>
<dbReference type="PANTHER" id="PTHR30221">
    <property type="entry name" value="SMALL-CONDUCTANCE MECHANOSENSITIVE CHANNEL"/>
    <property type="match status" value="1"/>
</dbReference>
<evidence type="ECO:0000259" key="9">
    <source>
        <dbReference type="Pfam" id="PF00924"/>
    </source>
</evidence>
<dbReference type="InterPro" id="IPR023408">
    <property type="entry name" value="MscS_beta-dom_sf"/>
</dbReference>
<dbReference type="PANTHER" id="PTHR30221:SF20">
    <property type="entry name" value="SMALL-CONDUCTANCE MECHANOSENSITIVE CHANNEL"/>
    <property type="match status" value="1"/>
</dbReference>
<keyword evidence="6 8" id="KW-0472">Membrane</keyword>
<protein>
    <submittedName>
        <fullName evidence="11 12">Mechanosensitive ion channel</fullName>
    </submittedName>
</protein>
<evidence type="ECO:0000256" key="7">
    <source>
        <dbReference type="SAM" id="MobiDB-lite"/>
    </source>
</evidence>
<dbReference type="Gene3D" id="2.30.30.60">
    <property type="match status" value="1"/>
</dbReference>
<dbReference type="GO" id="GO:0008381">
    <property type="term" value="F:mechanosensitive monoatomic ion channel activity"/>
    <property type="evidence" value="ECO:0007669"/>
    <property type="project" value="InterPro"/>
</dbReference>
<feature type="transmembrane region" description="Helical" evidence="8">
    <location>
        <begin position="42"/>
        <end position="64"/>
    </location>
</feature>
<dbReference type="EMBL" id="WOWB01000001">
    <property type="protein sequence ID" value="NLV07060.1"/>
    <property type="molecule type" value="Genomic_DNA"/>
</dbReference>
<keyword evidence="4 8" id="KW-0812">Transmembrane</keyword>
<dbReference type="InterPro" id="IPR011066">
    <property type="entry name" value="MscS_channel_C_sf"/>
</dbReference>
<dbReference type="Gene3D" id="3.30.70.100">
    <property type="match status" value="1"/>
</dbReference>
<evidence type="ECO:0000256" key="1">
    <source>
        <dbReference type="ARBA" id="ARBA00004651"/>
    </source>
</evidence>
<dbReference type="OrthoDB" id="11475at2157"/>
<dbReference type="SUPFAM" id="SSF50182">
    <property type="entry name" value="Sm-like ribonucleoproteins"/>
    <property type="match status" value="1"/>
</dbReference>
<dbReference type="Proteomes" id="UP000037729">
    <property type="component" value="Unassembled WGS sequence"/>
</dbReference>
<feature type="region of interest" description="Disordered" evidence="7">
    <location>
        <begin position="328"/>
        <end position="353"/>
    </location>
</feature>
<dbReference type="Proteomes" id="UP000610611">
    <property type="component" value="Unassembled WGS sequence"/>
</dbReference>